<dbReference type="PANTHER" id="PTHR43099">
    <property type="entry name" value="UPF0053 PROTEIN YRKA"/>
    <property type="match status" value="1"/>
</dbReference>
<sequence length="447" mass="50379">MEIQILLIFVFIFLNGVFAASEIAIVASSRRELEQDAEKTGKISLKAKKVLKLIEDPTRFLSTIQIGITMFGFINGAIAADAFASIISNSIATSVNLDILIVQPVVTVLITLVLTYLQVVLGELVPKRLAMKAPEKIAYTFVGFLSVIALIMRPFVALLTSTANVIVRLMGVSPNDNDDTLSEDELILELNASESKGIIDSGENEMIQNIFEFDTTTIEEVMTHRTEVSAIEINMDKTELISYVTNEKFTRFPVYEDTIDKIIGTLHVKDLLKYLHEHPNPDDFDIKSLIRDPYFVPQSKRTRELFKDMQSQKVHIAIVIDEYGGTAGIVTFEDLIEEILGNISDEYDDEEDEISTINENVYEIDGLTNIDDVEDIIHAGLPVEDYDTLSGFILGQLGRFPDENEAIVIVYNNYRFEVLEYEDKVIERVKVTKIEEELNITEQTDEN</sequence>
<feature type="transmembrane region" description="Helical" evidence="11">
    <location>
        <begin position="137"/>
        <end position="160"/>
    </location>
</feature>
<dbReference type="GO" id="GO:0050660">
    <property type="term" value="F:flavin adenine dinucleotide binding"/>
    <property type="evidence" value="ECO:0007669"/>
    <property type="project" value="InterPro"/>
</dbReference>
<feature type="transmembrane region" description="Helical" evidence="11">
    <location>
        <begin position="64"/>
        <end position="87"/>
    </location>
</feature>
<evidence type="ECO:0000256" key="5">
    <source>
        <dbReference type="ARBA" id="ARBA00022737"/>
    </source>
</evidence>
<keyword evidence="4 10" id="KW-0812">Transmembrane</keyword>
<dbReference type="Pfam" id="PF01595">
    <property type="entry name" value="CNNM"/>
    <property type="match status" value="1"/>
</dbReference>
<comment type="subcellular location">
    <subcellularLocation>
        <location evidence="1">Cell membrane</location>
        <topology evidence="1">Multi-pass membrane protein</topology>
    </subcellularLocation>
</comment>
<dbReference type="InterPro" id="IPR005170">
    <property type="entry name" value="Transptr-assoc_dom"/>
</dbReference>
<dbReference type="OrthoDB" id="9798188at2"/>
<dbReference type="InterPro" id="IPR036318">
    <property type="entry name" value="FAD-bd_PCMH-like_sf"/>
</dbReference>
<evidence type="ECO:0000313" key="14">
    <source>
        <dbReference type="EMBL" id="CDR30815.1"/>
    </source>
</evidence>
<dbReference type="Pfam" id="PF03471">
    <property type="entry name" value="CorC_HlyC"/>
    <property type="match status" value="1"/>
</dbReference>
<feature type="domain" description="CBS" evidence="12">
    <location>
        <begin position="222"/>
        <end position="284"/>
    </location>
</feature>
<dbReference type="AlphaFoldDB" id="A0A061AA86"/>
<dbReference type="InterPro" id="IPR002550">
    <property type="entry name" value="CNNM"/>
</dbReference>
<evidence type="ECO:0000256" key="11">
    <source>
        <dbReference type="SAM" id="Phobius"/>
    </source>
</evidence>
<dbReference type="InterPro" id="IPR051676">
    <property type="entry name" value="UPF0053_domain"/>
</dbReference>
<keyword evidence="7 9" id="KW-0129">CBS domain</keyword>
<evidence type="ECO:0000313" key="15">
    <source>
        <dbReference type="Proteomes" id="UP000032434"/>
    </source>
</evidence>
<dbReference type="Proteomes" id="UP000032434">
    <property type="component" value="Chromosome 1"/>
</dbReference>
<evidence type="ECO:0000259" key="12">
    <source>
        <dbReference type="PROSITE" id="PS51371"/>
    </source>
</evidence>
<dbReference type="Gene3D" id="3.30.465.10">
    <property type="match status" value="1"/>
</dbReference>
<dbReference type="KEGG" id="aoc:Aocu_07420"/>
<dbReference type="InterPro" id="IPR000644">
    <property type="entry name" value="CBS_dom"/>
</dbReference>
<evidence type="ECO:0000256" key="3">
    <source>
        <dbReference type="ARBA" id="ARBA00022475"/>
    </source>
</evidence>
<dbReference type="FunFam" id="3.10.580.10:FF:000002">
    <property type="entry name" value="Magnesium/cobalt efflux protein CorC"/>
    <property type="match status" value="1"/>
</dbReference>
<dbReference type="InterPro" id="IPR016169">
    <property type="entry name" value="FAD-bd_PCMH_sub2"/>
</dbReference>
<dbReference type="Gene3D" id="3.10.580.10">
    <property type="entry name" value="CBS-domain"/>
    <property type="match status" value="1"/>
</dbReference>
<proteinExistence type="inferred from homology"/>
<dbReference type="PROSITE" id="PS51371">
    <property type="entry name" value="CBS"/>
    <property type="match status" value="2"/>
</dbReference>
<keyword evidence="3" id="KW-1003">Cell membrane</keyword>
<evidence type="ECO:0000259" key="13">
    <source>
        <dbReference type="PROSITE" id="PS51846"/>
    </source>
</evidence>
<dbReference type="InParanoid" id="A0A061AA86"/>
<accession>A0A061AA86</accession>
<dbReference type="CDD" id="cd04590">
    <property type="entry name" value="CBS_pair_CorC_HlyC_assoc"/>
    <property type="match status" value="1"/>
</dbReference>
<dbReference type="SMART" id="SM01091">
    <property type="entry name" value="CorC_HlyC"/>
    <property type="match status" value="1"/>
</dbReference>
<dbReference type="GO" id="GO:0005886">
    <property type="term" value="C:plasma membrane"/>
    <property type="evidence" value="ECO:0007669"/>
    <property type="project" value="UniProtKB-SubCell"/>
</dbReference>
<gene>
    <name evidence="14" type="ORF">Aocu_07420</name>
</gene>
<feature type="domain" description="CNNM transmembrane" evidence="13">
    <location>
        <begin position="1"/>
        <end position="203"/>
    </location>
</feature>
<name>A0A061AA86_9MOLU</name>
<dbReference type="RefSeq" id="WP_045749315.1">
    <property type="nucleotide sequence ID" value="NZ_FUZK01000001.1"/>
</dbReference>
<keyword evidence="6 10" id="KW-1133">Transmembrane helix</keyword>
<feature type="transmembrane region" description="Helical" evidence="11">
    <location>
        <begin position="99"/>
        <end position="117"/>
    </location>
</feature>
<protein>
    <submittedName>
        <fullName evidence="14">Membrane-anchored CBS-domain containing protein</fullName>
    </submittedName>
</protein>
<reference evidence="15" key="1">
    <citation type="submission" date="2014-05" db="EMBL/GenBank/DDBJ databases">
        <authorList>
            <person name="Kube M."/>
        </authorList>
    </citation>
    <scope>NUCLEOTIDE SEQUENCE [LARGE SCALE GENOMIC DNA]</scope>
</reference>
<dbReference type="Pfam" id="PF00571">
    <property type="entry name" value="CBS"/>
    <property type="match status" value="2"/>
</dbReference>
<feature type="domain" description="CBS" evidence="12">
    <location>
        <begin position="289"/>
        <end position="346"/>
    </location>
</feature>
<dbReference type="HOGENOM" id="CLU_015237_4_0_14"/>
<keyword evidence="15" id="KW-1185">Reference proteome</keyword>
<dbReference type="PATRIC" id="fig|35623.3.peg.742"/>
<dbReference type="InterPro" id="IPR046342">
    <property type="entry name" value="CBS_dom_sf"/>
</dbReference>
<evidence type="ECO:0000256" key="10">
    <source>
        <dbReference type="PROSITE-ProRule" id="PRU01193"/>
    </source>
</evidence>
<keyword evidence="5" id="KW-0677">Repeat</keyword>
<dbReference type="PROSITE" id="PS51846">
    <property type="entry name" value="CNNM"/>
    <property type="match status" value="1"/>
</dbReference>
<dbReference type="EMBL" id="LK028559">
    <property type="protein sequence ID" value="CDR30815.1"/>
    <property type="molecule type" value="Genomic_DNA"/>
</dbReference>
<organism evidence="14 15">
    <name type="scientific">Acholeplasma oculi</name>
    <dbReference type="NCBI Taxonomy" id="35623"/>
    <lineage>
        <taxon>Bacteria</taxon>
        <taxon>Bacillati</taxon>
        <taxon>Mycoplasmatota</taxon>
        <taxon>Mollicutes</taxon>
        <taxon>Acholeplasmatales</taxon>
        <taxon>Acholeplasmataceae</taxon>
        <taxon>Acholeplasma</taxon>
    </lineage>
</organism>
<dbReference type="FunCoup" id="A0A061AA86">
    <property type="interactions" value="379"/>
</dbReference>
<dbReference type="PANTHER" id="PTHR43099:SF2">
    <property type="entry name" value="UPF0053 PROTEIN YRKA"/>
    <property type="match status" value="1"/>
</dbReference>
<evidence type="ECO:0000256" key="9">
    <source>
        <dbReference type="PROSITE-ProRule" id="PRU00703"/>
    </source>
</evidence>
<evidence type="ECO:0000256" key="2">
    <source>
        <dbReference type="ARBA" id="ARBA00006337"/>
    </source>
</evidence>
<dbReference type="SUPFAM" id="SSF54631">
    <property type="entry name" value="CBS-domain pair"/>
    <property type="match status" value="1"/>
</dbReference>
<evidence type="ECO:0000256" key="6">
    <source>
        <dbReference type="ARBA" id="ARBA00022989"/>
    </source>
</evidence>
<evidence type="ECO:0000256" key="1">
    <source>
        <dbReference type="ARBA" id="ARBA00004651"/>
    </source>
</evidence>
<dbReference type="STRING" id="35623.Aocu_07420"/>
<evidence type="ECO:0000256" key="7">
    <source>
        <dbReference type="ARBA" id="ARBA00023122"/>
    </source>
</evidence>
<evidence type="ECO:0000256" key="4">
    <source>
        <dbReference type="ARBA" id="ARBA00022692"/>
    </source>
</evidence>
<comment type="similarity">
    <text evidence="2">Belongs to the UPF0053 family.</text>
</comment>
<evidence type="ECO:0000256" key="8">
    <source>
        <dbReference type="ARBA" id="ARBA00023136"/>
    </source>
</evidence>
<dbReference type="InterPro" id="IPR044751">
    <property type="entry name" value="Ion_transp-like_CBS"/>
</dbReference>
<keyword evidence="8 10" id="KW-0472">Membrane</keyword>
<dbReference type="SUPFAM" id="SSF56176">
    <property type="entry name" value="FAD-binding/transporter-associated domain-like"/>
    <property type="match status" value="1"/>
</dbReference>